<protein>
    <recommendedName>
        <fullName evidence="6">RNA polymerase sigma factor FliA</fullName>
    </recommendedName>
    <alternativeName>
        <fullName evidence="6">RNA polymerase sigma factor for flagellar operon</fullName>
    </alternativeName>
    <alternativeName>
        <fullName evidence="6">Sigma F</fullName>
    </alternativeName>
    <alternativeName>
        <fullName evidence="6">Sigma-28</fullName>
    </alternativeName>
</protein>
<dbReference type="InterPro" id="IPR014284">
    <property type="entry name" value="RNA_pol_sigma-70_dom"/>
</dbReference>
<dbReference type="NCBIfam" id="TIGR02937">
    <property type="entry name" value="sigma70-ECF"/>
    <property type="match status" value="1"/>
</dbReference>
<dbReference type="PRINTS" id="PR00046">
    <property type="entry name" value="SIGMA70FCT"/>
</dbReference>
<evidence type="ECO:0000313" key="8">
    <source>
        <dbReference type="EMBL" id="OAI10807.1"/>
    </source>
</evidence>
<dbReference type="HAMAP" id="MF_00962">
    <property type="entry name" value="Sigma70_FliA"/>
    <property type="match status" value="1"/>
</dbReference>
<keyword evidence="1 6" id="KW-0963">Cytoplasm</keyword>
<dbReference type="GO" id="GO:0003677">
    <property type="term" value="F:DNA binding"/>
    <property type="evidence" value="ECO:0007669"/>
    <property type="project" value="UniProtKB-UniRule"/>
</dbReference>
<dbReference type="NCBIfam" id="NF005413">
    <property type="entry name" value="PRK06986.1"/>
    <property type="match status" value="1"/>
</dbReference>
<dbReference type="Gene3D" id="1.20.140.160">
    <property type="match status" value="1"/>
</dbReference>
<evidence type="ECO:0000256" key="2">
    <source>
        <dbReference type="ARBA" id="ARBA00023015"/>
    </source>
</evidence>
<gene>
    <name evidence="6 8" type="primary">fliA</name>
    <name evidence="8" type="ORF">A1359_01860</name>
</gene>
<dbReference type="PANTHER" id="PTHR30385:SF7">
    <property type="entry name" value="RNA POLYMERASE SIGMA FACTOR FLIA"/>
    <property type="match status" value="1"/>
</dbReference>
<dbReference type="InterPro" id="IPR013325">
    <property type="entry name" value="RNA_pol_sigma_r2"/>
</dbReference>
<comment type="caution">
    <text evidence="8">The sequence shown here is derived from an EMBL/GenBank/DDBJ whole genome shotgun (WGS) entry which is preliminary data.</text>
</comment>
<dbReference type="InterPro" id="IPR000943">
    <property type="entry name" value="RNA_pol_sigma70"/>
</dbReference>
<keyword evidence="5 6" id="KW-0804">Transcription</keyword>
<dbReference type="GO" id="GO:0006352">
    <property type="term" value="P:DNA-templated transcription initiation"/>
    <property type="evidence" value="ECO:0007669"/>
    <property type="project" value="UniProtKB-UniRule"/>
</dbReference>
<dbReference type="InterPro" id="IPR013324">
    <property type="entry name" value="RNA_pol_sigma_r3/r4-like"/>
</dbReference>
<dbReference type="GO" id="GO:0003899">
    <property type="term" value="F:DNA-directed RNA polymerase activity"/>
    <property type="evidence" value="ECO:0007669"/>
    <property type="project" value="InterPro"/>
</dbReference>
<sequence>MSGAAMYAAVQAGTADDLVIQHAPLVKRIAYHLMGRLPDAVQLDDLIQSGMLGLLEAIKNYDAGQGASFETYAGIRIRGAMLDELRRADWTPRSVHKKARMLAGAIREVENQIGREAKDTEVAGHMGIGLEEYRHILQDTASCKTFSVEELIQGEDSVIDDIHTNYQPEEQLIQQNFQQALAKAIAELPERERLVVSLYYDEELNLREIGLVLNVSESRVSQICSQAMLRLRARLADWLEGNDNGSRV</sequence>
<dbReference type="FunFam" id="1.10.1740.10:FF:000002">
    <property type="entry name" value="RNA polymerase sigma factor FliA"/>
    <property type="match status" value="1"/>
</dbReference>
<dbReference type="SUPFAM" id="SSF88946">
    <property type="entry name" value="Sigma2 domain of RNA polymerase sigma factors"/>
    <property type="match status" value="1"/>
</dbReference>
<proteinExistence type="inferred from homology"/>
<dbReference type="Proteomes" id="UP000078476">
    <property type="component" value="Unassembled WGS sequence"/>
</dbReference>
<dbReference type="Gene3D" id="1.10.1740.10">
    <property type="match status" value="1"/>
</dbReference>
<feature type="region of interest" description="Sigma-70 factor domain-2" evidence="6">
    <location>
        <begin position="18"/>
        <end position="90"/>
    </location>
</feature>
<keyword evidence="9" id="KW-1185">Reference proteome</keyword>
<dbReference type="InterPro" id="IPR028617">
    <property type="entry name" value="Sigma70_FliA"/>
</dbReference>
<dbReference type="EMBL" id="LUUI01000149">
    <property type="protein sequence ID" value="OAI10807.1"/>
    <property type="molecule type" value="Genomic_DNA"/>
</dbReference>
<evidence type="ECO:0000256" key="6">
    <source>
        <dbReference type="HAMAP-Rule" id="MF_00962"/>
    </source>
</evidence>
<dbReference type="STRING" id="980561.A1359_01860"/>
<dbReference type="GO" id="GO:0016987">
    <property type="term" value="F:sigma factor activity"/>
    <property type="evidence" value="ECO:0007669"/>
    <property type="project" value="UniProtKB-UniRule"/>
</dbReference>
<evidence type="ECO:0000259" key="7">
    <source>
        <dbReference type="PROSITE" id="PS00715"/>
    </source>
</evidence>
<keyword evidence="2 6" id="KW-0805">Transcription regulation</keyword>
<dbReference type="CDD" id="cd06171">
    <property type="entry name" value="Sigma70_r4"/>
    <property type="match status" value="1"/>
</dbReference>
<keyword evidence="3 6" id="KW-0731">Sigma factor</keyword>
<dbReference type="Pfam" id="PF04539">
    <property type="entry name" value="Sigma70_r3"/>
    <property type="match status" value="1"/>
</dbReference>
<evidence type="ECO:0000256" key="4">
    <source>
        <dbReference type="ARBA" id="ARBA00023125"/>
    </source>
</evidence>
<evidence type="ECO:0000256" key="5">
    <source>
        <dbReference type="ARBA" id="ARBA00023163"/>
    </source>
</evidence>
<dbReference type="PROSITE" id="PS00715">
    <property type="entry name" value="SIGMA70_1"/>
    <property type="match status" value="1"/>
</dbReference>
<feature type="short sequence motif" description="Interaction with polymerase core subunit RpoC" evidence="6">
    <location>
        <begin position="45"/>
        <end position="48"/>
    </location>
</feature>
<dbReference type="InterPro" id="IPR007627">
    <property type="entry name" value="RNA_pol_sigma70_r2"/>
</dbReference>
<dbReference type="PIRSF" id="PIRSF000770">
    <property type="entry name" value="RNA_pol_sigma-SigE/K"/>
    <property type="match status" value="1"/>
</dbReference>
<dbReference type="OrthoDB" id="9799825at2"/>
<dbReference type="Pfam" id="PF04542">
    <property type="entry name" value="Sigma70_r2"/>
    <property type="match status" value="1"/>
</dbReference>
<comment type="subcellular location">
    <subcellularLocation>
        <location evidence="6">Cytoplasm</location>
    </subcellularLocation>
</comment>
<dbReference type="InterPro" id="IPR012845">
    <property type="entry name" value="RNA_pol_sigma_FliA_WhiG"/>
</dbReference>
<dbReference type="NCBIfam" id="TIGR02479">
    <property type="entry name" value="FliA_WhiG"/>
    <property type="match status" value="1"/>
</dbReference>
<feature type="region of interest" description="Sigma-70 factor domain-4" evidence="6">
    <location>
        <begin position="184"/>
        <end position="232"/>
    </location>
</feature>
<keyword evidence="4 6" id="KW-0238">DNA-binding</keyword>
<feature type="domain" description="RNA polymerase sigma-70" evidence="7">
    <location>
        <begin position="45"/>
        <end position="58"/>
    </location>
</feature>
<reference evidence="8 9" key="1">
    <citation type="submission" date="2016-03" db="EMBL/GenBank/DDBJ databases">
        <authorList>
            <person name="Ploux O."/>
        </authorList>
    </citation>
    <scope>NUCLEOTIDE SEQUENCE [LARGE SCALE GENOMIC DNA]</scope>
    <source>
        <strain evidence="8 9">R-45370</strain>
    </source>
</reference>
<accession>A0A177MYN4</accession>
<dbReference type="AlphaFoldDB" id="A0A177MYN4"/>
<comment type="function">
    <text evidence="6">Sigma factors are initiation factors that promote the attachment of RNA polymerase to specific initiation sites and are then released. This sigma factor controls the expression of flagella-related genes.</text>
</comment>
<dbReference type="GO" id="GO:0005737">
    <property type="term" value="C:cytoplasm"/>
    <property type="evidence" value="ECO:0007669"/>
    <property type="project" value="UniProtKB-SubCell"/>
</dbReference>
<dbReference type="Pfam" id="PF04545">
    <property type="entry name" value="Sigma70_r4"/>
    <property type="match status" value="1"/>
</dbReference>
<comment type="similarity">
    <text evidence="6">Belongs to the sigma-70 factor family. FliA subfamily.</text>
</comment>
<dbReference type="PANTHER" id="PTHR30385">
    <property type="entry name" value="SIGMA FACTOR F FLAGELLAR"/>
    <property type="match status" value="1"/>
</dbReference>
<name>A0A177MYN4_9GAMM</name>
<dbReference type="InterPro" id="IPR007630">
    <property type="entry name" value="RNA_pol_sigma70_r4"/>
</dbReference>
<comment type="caution">
    <text evidence="6">Lacks conserved residue(s) required for the propagation of feature annotation.</text>
</comment>
<evidence type="ECO:0000256" key="3">
    <source>
        <dbReference type="ARBA" id="ARBA00023082"/>
    </source>
</evidence>
<organism evidence="8 9">
    <name type="scientific">Methylomonas lenta</name>
    <dbReference type="NCBI Taxonomy" id="980561"/>
    <lineage>
        <taxon>Bacteria</taxon>
        <taxon>Pseudomonadati</taxon>
        <taxon>Pseudomonadota</taxon>
        <taxon>Gammaproteobacteria</taxon>
        <taxon>Methylococcales</taxon>
        <taxon>Methylococcaceae</taxon>
        <taxon>Methylomonas</taxon>
    </lineage>
</organism>
<evidence type="ECO:0000313" key="9">
    <source>
        <dbReference type="Proteomes" id="UP000078476"/>
    </source>
</evidence>
<evidence type="ECO:0000256" key="1">
    <source>
        <dbReference type="ARBA" id="ARBA00022490"/>
    </source>
</evidence>
<dbReference type="InterPro" id="IPR007624">
    <property type="entry name" value="RNA_pol_sigma70_r3"/>
</dbReference>
<feature type="DNA-binding region" description="H-T-H motif" evidence="6">
    <location>
        <begin position="206"/>
        <end position="225"/>
    </location>
</feature>
<dbReference type="SUPFAM" id="SSF88659">
    <property type="entry name" value="Sigma3 and sigma4 domains of RNA polymerase sigma factors"/>
    <property type="match status" value="2"/>
</dbReference>